<dbReference type="Gene3D" id="3.40.50.200">
    <property type="entry name" value="Peptidase S8/S53 domain"/>
    <property type="match status" value="1"/>
</dbReference>
<evidence type="ECO:0000256" key="1">
    <source>
        <dbReference type="ARBA" id="ARBA00011073"/>
    </source>
</evidence>
<comment type="similarity">
    <text evidence="1">Belongs to the peptidase S8 family.</text>
</comment>
<dbReference type="InterPro" id="IPR036852">
    <property type="entry name" value="Peptidase_S8/S53_dom_sf"/>
</dbReference>
<protein>
    <recommendedName>
        <fullName evidence="3">Subtilisin-like protease fibronectin type-III domain-containing protein</fullName>
    </recommendedName>
</protein>
<dbReference type="Gramene" id="PHT79253">
    <property type="protein sequence ID" value="PHT79253"/>
    <property type="gene ID" value="T459_17305"/>
</dbReference>
<dbReference type="PANTHER" id="PTHR10795">
    <property type="entry name" value="PROPROTEIN CONVERTASE SUBTILISIN/KEXIN"/>
    <property type="match status" value="1"/>
</dbReference>
<comment type="caution">
    <text evidence="4">The sequence shown here is derived from an EMBL/GenBank/DDBJ whole genome shotgun (WGS) entry which is preliminary data.</text>
</comment>
<dbReference type="OMA" id="EFMEANQ"/>
<dbReference type="InterPro" id="IPR045051">
    <property type="entry name" value="SBT"/>
</dbReference>
<organism evidence="4 5">
    <name type="scientific">Capsicum annuum</name>
    <name type="common">Capsicum pepper</name>
    <dbReference type="NCBI Taxonomy" id="4072"/>
    <lineage>
        <taxon>Eukaryota</taxon>
        <taxon>Viridiplantae</taxon>
        <taxon>Streptophyta</taxon>
        <taxon>Embryophyta</taxon>
        <taxon>Tracheophyta</taxon>
        <taxon>Spermatophyta</taxon>
        <taxon>Magnoliopsida</taxon>
        <taxon>eudicotyledons</taxon>
        <taxon>Gunneridae</taxon>
        <taxon>Pentapetalae</taxon>
        <taxon>asterids</taxon>
        <taxon>lamiids</taxon>
        <taxon>Solanales</taxon>
        <taxon>Solanaceae</taxon>
        <taxon>Solanoideae</taxon>
        <taxon>Capsiceae</taxon>
        <taxon>Capsicum</taxon>
    </lineage>
</organism>
<accession>A0A2G2ZB79</accession>
<sequence>MSCPYLSGIALLKIAHPDWSPAAIKSAIMTTTDQSNREGRPILDERELHADVFAIGAGHVNLAKAITPGLIYDIHPMNYTRYLCGLDYTNIQIGLIVSQKVNCSSISSISEPELNYPSFAITLGAENQKYRRIVTNVSDGNSTYVVSIPQIRGVHTVVEPRELVFTKVNQQARYMISFTRTGEVSECFVEGSISWISKNHVVRSPISIKILPSNTKNNYFPRRVVRSSICTFLAHSLFYFIVL</sequence>
<dbReference type="STRING" id="4072.A0A2G2ZB79"/>
<evidence type="ECO:0000313" key="4">
    <source>
        <dbReference type="EMBL" id="PHT79253.1"/>
    </source>
</evidence>
<dbReference type="GO" id="GO:0006508">
    <property type="term" value="P:proteolysis"/>
    <property type="evidence" value="ECO:0007669"/>
    <property type="project" value="InterPro"/>
</dbReference>
<feature type="domain" description="Subtilisin-like protease fibronectin type-III" evidence="3">
    <location>
        <begin position="113"/>
        <end position="208"/>
    </location>
</feature>
<dbReference type="Pfam" id="PF17766">
    <property type="entry name" value="fn3_6"/>
    <property type="match status" value="1"/>
</dbReference>
<dbReference type="Proteomes" id="UP000222542">
    <property type="component" value="Unassembled WGS sequence"/>
</dbReference>
<gene>
    <name evidence="4" type="ORF">T459_17305</name>
</gene>
<dbReference type="GO" id="GO:0004252">
    <property type="term" value="F:serine-type endopeptidase activity"/>
    <property type="evidence" value="ECO:0007669"/>
    <property type="project" value="InterPro"/>
</dbReference>
<dbReference type="InterPro" id="IPR041469">
    <property type="entry name" value="Subtilisin-like_FN3"/>
</dbReference>
<name>A0A2G2ZB79_CAPAN</name>
<evidence type="ECO:0000256" key="2">
    <source>
        <dbReference type="ARBA" id="ARBA00022729"/>
    </source>
</evidence>
<keyword evidence="5" id="KW-1185">Reference proteome</keyword>
<evidence type="ECO:0000313" key="5">
    <source>
        <dbReference type="Proteomes" id="UP000222542"/>
    </source>
</evidence>
<dbReference type="Gene3D" id="2.60.40.2310">
    <property type="match status" value="1"/>
</dbReference>
<keyword evidence="2" id="KW-0732">Signal</keyword>
<dbReference type="SUPFAM" id="SSF52743">
    <property type="entry name" value="Subtilisin-like"/>
    <property type="match status" value="1"/>
</dbReference>
<proteinExistence type="inferred from homology"/>
<evidence type="ECO:0000259" key="3">
    <source>
        <dbReference type="Pfam" id="PF17766"/>
    </source>
</evidence>
<reference evidence="4 5" key="2">
    <citation type="journal article" date="2017" name="Genome Biol.">
        <title>New reference genome sequences of hot pepper reveal the massive evolution of plant disease-resistance genes by retroduplication.</title>
        <authorList>
            <person name="Kim S."/>
            <person name="Park J."/>
            <person name="Yeom S.I."/>
            <person name="Kim Y.M."/>
            <person name="Seo E."/>
            <person name="Kim K.T."/>
            <person name="Kim M.S."/>
            <person name="Lee J.M."/>
            <person name="Cheong K."/>
            <person name="Shin H.S."/>
            <person name="Kim S.B."/>
            <person name="Han K."/>
            <person name="Lee J."/>
            <person name="Park M."/>
            <person name="Lee H.A."/>
            <person name="Lee H.Y."/>
            <person name="Lee Y."/>
            <person name="Oh S."/>
            <person name="Lee J.H."/>
            <person name="Choi E."/>
            <person name="Choi E."/>
            <person name="Lee S.E."/>
            <person name="Jeon J."/>
            <person name="Kim H."/>
            <person name="Choi G."/>
            <person name="Song H."/>
            <person name="Lee J."/>
            <person name="Lee S.C."/>
            <person name="Kwon J.K."/>
            <person name="Lee H.Y."/>
            <person name="Koo N."/>
            <person name="Hong Y."/>
            <person name="Kim R.W."/>
            <person name="Kang W.H."/>
            <person name="Huh J.H."/>
            <person name="Kang B.C."/>
            <person name="Yang T.J."/>
            <person name="Lee Y.H."/>
            <person name="Bennetzen J.L."/>
            <person name="Choi D."/>
        </authorList>
    </citation>
    <scope>NUCLEOTIDE SEQUENCE [LARGE SCALE GENOMIC DNA]</scope>
    <source>
        <strain evidence="5">cv. CM334</strain>
    </source>
</reference>
<dbReference type="EMBL" id="AYRZ02000006">
    <property type="protein sequence ID" value="PHT79253.1"/>
    <property type="molecule type" value="Genomic_DNA"/>
</dbReference>
<dbReference type="AlphaFoldDB" id="A0A2G2ZB79"/>
<reference evidence="4 5" key="1">
    <citation type="journal article" date="2014" name="Nat. Genet.">
        <title>Genome sequence of the hot pepper provides insights into the evolution of pungency in Capsicum species.</title>
        <authorList>
            <person name="Kim S."/>
            <person name="Park M."/>
            <person name="Yeom S.I."/>
            <person name="Kim Y.M."/>
            <person name="Lee J.M."/>
            <person name="Lee H.A."/>
            <person name="Seo E."/>
            <person name="Choi J."/>
            <person name="Cheong K."/>
            <person name="Kim K.T."/>
            <person name="Jung K."/>
            <person name="Lee G.W."/>
            <person name="Oh S.K."/>
            <person name="Bae C."/>
            <person name="Kim S.B."/>
            <person name="Lee H.Y."/>
            <person name="Kim S.Y."/>
            <person name="Kim M.S."/>
            <person name="Kang B.C."/>
            <person name="Jo Y.D."/>
            <person name="Yang H.B."/>
            <person name="Jeong H.J."/>
            <person name="Kang W.H."/>
            <person name="Kwon J.K."/>
            <person name="Shin C."/>
            <person name="Lim J.Y."/>
            <person name="Park J.H."/>
            <person name="Huh J.H."/>
            <person name="Kim J.S."/>
            <person name="Kim B.D."/>
            <person name="Cohen O."/>
            <person name="Paran I."/>
            <person name="Suh M.C."/>
            <person name="Lee S.B."/>
            <person name="Kim Y.K."/>
            <person name="Shin Y."/>
            <person name="Noh S.J."/>
            <person name="Park J."/>
            <person name="Seo Y.S."/>
            <person name="Kwon S.Y."/>
            <person name="Kim H.A."/>
            <person name="Park J.M."/>
            <person name="Kim H.J."/>
            <person name="Choi S.B."/>
            <person name="Bosland P.W."/>
            <person name="Reeves G."/>
            <person name="Jo S.H."/>
            <person name="Lee B.W."/>
            <person name="Cho H.T."/>
            <person name="Choi H.S."/>
            <person name="Lee M.S."/>
            <person name="Yu Y."/>
            <person name="Do Choi Y."/>
            <person name="Park B.S."/>
            <person name="van Deynze A."/>
            <person name="Ashrafi H."/>
            <person name="Hill T."/>
            <person name="Kim W.T."/>
            <person name="Pai H.S."/>
            <person name="Ahn H.K."/>
            <person name="Yeam I."/>
            <person name="Giovannoni J.J."/>
            <person name="Rose J.K."/>
            <person name="Sorensen I."/>
            <person name="Lee S.J."/>
            <person name="Kim R.W."/>
            <person name="Choi I.Y."/>
            <person name="Choi B.S."/>
            <person name="Lim J.S."/>
            <person name="Lee Y.H."/>
            <person name="Choi D."/>
        </authorList>
    </citation>
    <scope>NUCLEOTIDE SEQUENCE [LARGE SCALE GENOMIC DNA]</scope>
    <source>
        <strain evidence="5">cv. CM334</strain>
    </source>
</reference>